<sequence length="200" mass="21735">MEARILKRRGSALAVLLIVVSALIGMLTLEYARWRGVQRGAGDSILQPKLDTAARDALERATMWIFQRKPGNPRGGYGVMPISPAVGPEQLEIAVPAEIGRSSTADAEVESRVQWCLFTVAPSLNANARVSAYPPAVGGLWADDGPPPVFRQSYAQLQMGQAERPLFQKGAWRVVVTARPRSAADALHVVTLERVVLVER</sequence>
<evidence type="ECO:0000313" key="2">
    <source>
        <dbReference type="EMBL" id="EFB91056.1"/>
    </source>
</evidence>
<protein>
    <recommendedName>
        <fullName evidence="4">Prepilin-type cleavage/methylation N-terminal domain protein</fullName>
    </recommendedName>
</protein>
<evidence type="ECO:0000256" key="1">
    <source>
        <dbReference type="SAM" id="Phobius"/>
    </source>
</evidence>
<dbReference type="RefSeq" id="WP_009164500.1">
    <property type="nucleotide sequence ID" value="NZ_ADFP01000051.1"/>
</dbReference>
<evidence type="ECO:0000313" key="3">
    <source>
        <dbReference type="Proteomes" id="UP000006462"/>
    </source>
</evidence>
<evidence type="ECO:0008006" key="4">
    <source>
        <dbReference type="Google" id="ProtNLM"/>
    </source>
</evidence>
<keyword evidence="1" id="KW-1133">Transmembrane helix</keyword>
<gene>
    <name evidence="2" type="ORF">HMPREF7215_0648</name>
</gene>
<keyword evidence="3" id="KW-1185">Reference proteome</keyword>
<name>A0ABM9ZW00_9BACT</name>
<reference evidence="2 3" key="1">
    <citation type="submission" date="2009-12" db="EMBL/GenBank/DDBJ databases">
        <authorList>
            <person name="Shrivastava S."/>
            <person name="Madupu R."/>
            <person name="Durkin A.S."/>
            <person name="Torralba M."/>
            <person name="Methe B."/>
            <person name="Sutton G.G."/>
            <person name="Strausberg R.L."/>
            <person name="Nelson K.E."/>
        </authorList>
    </citation>
    <scope>NUCLEOTIDE SEQUENCE [LARGE SCALE GENOMIC DNA]</scope>
    <source>
        <strain evidence="2 3">W5455</strain>
    </source>
</reference>
<dbReference type="Proteomes" id="UP000006462">
    <property type="component" value="Unassembled WGS sequence"/>
</dbReference>
<organism evidence="2 3">
    <name type="scientific">Pyramidobacter piscolens W5455</name>
    <dbReference type="NCBI Taxonomy" id="352165"/>
    <lineage>
        <taxon>Bacteria</taxon>
        <taxon>Thermotogati</taxon>
        <taxon>Synergistota</taxon>
        <taxon>Synergistia</taxon>
        <taxon>Synergistales</taxon>
        <taxon>Dethiosulfovibrionaceae</taxon>
        <taxon>Pyramidobacter</taxon>
    </lineage>
</organism>
<dbReference type="EMBL" id="ADFP01000051">
    <property type="protein sequence ID" value="EFB91056.1"/>
    <property type="molecule type" value="Genomic_DNA"/>
</dbReference>
<dbReference type="GeneID" id="90985834"/>
<keyword evidence="1" id="KW-0812">Transmembrane</keyword>
<comment type="caution">
    <text evidence="2">The sequence shown here is derived from an EMBL/GenBank/DDBJ whole genome shotgun (WGS) entry which is preliminary data.</text>
</comment>
<accession>A0ABM9ZW00</accession>
<feature type="transmembrane region" description="Helical" evidence="1">
    <location>
        <begin position="12"/>
        <end position="29"/>
    </location>
</feature>
<proteinExistence type="predicted"/>
<keyword evidence="1" id="KW-0472">Membrane</keyword>